<protein>
    <submittedName>
        <fullName evidence="1">Uncharacterized protein</fullName>
    </submittedName>
</protein>
<dbReference type="OrthoDB" id="752868at2"/>
<sequence>MHSCKMLNLGCAFGIKHQQHQREPNYFNLQLSILSFQQAEHTPALDLRYLVTEAAHYVMALNFQEEFDLLYIDLNPNAEDKKGIAGLKFNRDAKKTMLPKIYDHLALIDISSVCAASIYKHGKEIIGMEKSNFPADAAMMVTEGCGEDYERFSKHLLPVSRYFLLRPLHTQWNTILKAFDFFLMDGVWDAVIFIAELISENKNMGIISHAHMLESLSESTCYPAFCTAREGFLLARYPLTKKSLEMNN</sequence>
<evidence type="ECO:0000313" key="1">
    <source>
        <dbReference type="EMBL" id="MRX77092.1"/>
    </source>
</evidence>
<dbReference type="EMBL" id="WKKH01000020">
    <property type="protein sequence ID" value="MRX77092.1"/>
    <property type="molecule type" value="Genomic_DNA"/>
</dbReference>
<evidence type="ECO:0000313" key="2">
    <source>
        <dbReference type="Proteomes" id="UP000487757"/>
    </source>
</evidence>
<gene>
    <name evidence="1" type="ORF">GJU39_13450</name>
</gene>
<keyword evidence="2" id="KW-1185">Reference proteome</keyword>
<comment type="caution">
    <text evidence="1">The sequence shown here is derived from an EMBL/GenBank/DDBJ whole genome shotgun (WGS) entry which is preliminary data.</text>
</comment>
<dbReference type="Proteomes" id="UP000487757">
    <property type="component" value="Unassembled WGS sequence"/>
</dbReference>
<name>A0A7K0G0F8_9SPHI</name>
<reference evidence="1 2" key="1">
    <citation type="submission" date="2019-11" db="EMBL/GenBank/DDBJ databases">
        <title>Pedobacter petrophilus genome.</title>
        <authorList>
            <person name="Feldbauer M.J."/>
            <person name="Newman J.D."/>
        </authorList>
    </citation>
    <scope>NUCLEOTIDE SEQUENCE [LARGE SCALE GENOMIC DNA]</scope>
    <source>
        <strain evidence="1 2">LMG 29686</strain>
    </source>
</reference>
<organism evidence="1 2">
    <name type="scientific">Pedobacter petrophilus</name>
    <dbReference type="NCBI Taxonomy" id="1908241"/>
    <lineage>
        <taxon>Bacteria</taxon>
        <taxon>Pseudomonadati</taxon>
        <taxon>Bacteroidota</taxon>
        <taxon>Sphingobacteriia</taxon>
        <taxon>Sphingobacteriales</taxon>
        <taxon>Sphingobacteriaceae</taxon>
        <taxon>Pedobacter</taxon>
    </lineage>
</organism>
<dbReference type="AlphaFoldDB" id="A0A7K0G0F8"/>
<proteinExistence type="predicted"/>
<accession>A0A7K0G0F8</accession>